<keyword evidence="1" id="KW-0812">Transmembrane</keyword>
<dbReference type="RefSeq" id="WP_214590876.1">
    <property type="nucleotide sequence ID" value="NZ_JAUHGV010000012.1"/>
</dbReference>
<organism evidence="2 3">
    <name type="scientific">Chryseobacterium gambrini</name>
    <dbReference type="NCBI Taxonomy" id="373672"/>
    <lineage>
        <taxon>Bacteria</taxon>
        <taxon>Pseudomonadati</taxon>
        <taxon>Bacteroidota</taxon>
        <taxon>Flavobacteriia</taxon>
        <taxon>Flavobacteriales</taxon>
        <taxon>Weeksellaceae</taxon>
        <taxon>Chryseobacterium group</taxon>
        <taxon>Chryseobacterium</taxon>
    </lineage>
</organism>
<sequence>MKRQLIKIAVIFVIFLTCSMFYFQWSVREAEKQDQYEEPLFQNNIVIKGIIDDISDSGNHCFNIIYLKSFKSTAHYFNPFRKNTYPYAINGRNCEIYSWACVHDAERGDSIIIDSNKRSFLIIKKDTVNNLRSDLSFVDGELSYIKEHSKLKFK</sequence>
<feature type="transmembrane region" description="Helical" evidence="1">
    <location>
        <begin position="5"/>
        <end position="25"/>
    </location>
</feature>
<keyword evidence="1" id="KW-1133">Transmembrane helix</keyword>
<accession>A0AAJ1VK30</accession>
<dbReference type="Proteomes" id="UP001225933">
    <property type="component" value="Unassembled WGS sequence"/>
</dbReference>
<comment type="caution">
    <text evidence="2">The sequence shown here is derived from an EMBL/GenBank/DDBJ whole genome shotgun (WGS) entry which is preliminary data.</text>
</comment>
<evidence type="ECO:0000313" key="3">
    <source>
        <dbReference type="Proteomes" id="UP001225933"/>
    </source>
</evidence>
<proteinExistence type="predicted"/>
<dbReference type="AlphaFoldDB" id="A0AAJ1VK30"/>
<name>A0AAJ1VK30_9FLAO</name>
<dbReference type="EMBL" id="JAUHGV010000012">
    <property type="protein sequence ID" value="MDN4013113.1"/>
    <property type="molecule type" value="Genomic_DNA"/>
</dbReference>
<evidence type="ECO:0000256" key="1">
    <source>
        <dbReference type="SAM" id="Phobius"/>
    </source>
</evidence>
<evidence type="ECO:0000313" key="2">
    <source>
        <dbReference type="EMBL" id="MDN4013113.1"/>
    </source>
</evidence>
<keyword evidence="1" id="KW-0472">Membrane</keyword>
<protein>
    <submittedName>
        <fullName evidence="2">Uncharacterized protein</fullName>
    </submittedName>
</protein>
<gene>
    <name evidence="2" type="ORF">QX233_11615</name>
</gene>
<reference evidence="2" key="1">
    <citation type="submission" date="2023-06" db="EMBL/GenBank/DDBJ databases">
        <title>Two Chryseobacterium gambrini strains from China.</title>
        <authorList>
            <person name="Zeng J."/>
            <person name="Wu Y."/>
        </authorList>
    </citation>
    <scope>NUCLEOTIDE SEQUENCE</scope>
    <source>
        <strain evidence="2">SQ219</strain>
    </source>
</reference>